<name>A0A8H6XQP2_9AGAR</name>
<gene>
    <name evidence="3" type="ORF">MSAN_01942100</name>
</gene>
<reference evidence="3" key="1">
    <citation type="submission" date="2020-05" db="EMBL/GenBank/DDBJ databases">
        <title>Mycena genomes resolve the evolution of fungal bioluminescence.</title>
        <authorList>
            <person name="Tsai I.J."/>
        </authorList>
    </citation>
    <scope>NUCLEOTIDE SEQUENCE</scope>
    <source>
        <strain evidence="3">160909Yilan</strain>
    </source>
</reference>
<comment type="caution">
    <text evidence="3">The sequence shown here is derived from an EMBL/GenBank/DDBJ whole genome shotgun (WGS) entry which is preliminary data.</text>
</comment>
<dbReference type="Proteomes" id="UP000623467">
    <property type="component" value="Unassembled WGS sequence"/>
</dbReference>
<feature type="region of interest" description="Disordered" evidence="2">
    <location>
        <begin position="497"/>
        <end position="535"/>
    </location>
</feature>
<proteinExistence type="inferred from homology"/>
<evidence type="ECO:0000256" key="1">
    <source>
        <dbReference type="ARBA" id="ARBA00007626"/>
    </source>
</evidence>
<protein>
    <recommendedName>
        <fullName evidence="5">Pentatricopeptide repeat protein</fullName>
    </recommendedName>
</protein>
<dbReference type="PANTHER" id="PTHR46128">
    <property type="entry name" value="MITOCHONDRIAL GROUP I INTRON SPLICING FACTOR CCM1"/>
    <property type="match status" value="1"/>
</dbReference>
<evidence type="ECO:0000256" key="2">
    <source>
        <dbReference type="SAM" id="MobiDB-lite"/>
    </source>
</evidence>
<evidence type="ECO:0000313" key="3">
    <source>
        <dbReference type="EMBL" id="KAF7344600.1"/>
    </source>
</evidence>
<dbReference type="OrthoDB" id="185373at2759"/>
<feature type="compositionally biased region" description="Acidic residues" evidence="2">
    <location>
        <begin position="512"/>
        <end position="521"/>
    </location>
</feature>
<feature type="compositionally biased region" description="Basic and acidic residues" evidence="2">
    <location>
        <begin position="626"/>
        <end position="636"/>
    </location>
</feature>
<keyword evidence="4" id="KW-1185">Reference proteome</keyword>
<evidence type="ECO:0008006" key="5">
    <source>
        <dbReference type="Google" id="ProtNLM"/>
    </source>
</evidence>
<dbReference type="EMBL" id="JACAZH010000021">
    <property type="protein sequence ID" value="KAF7344600.1"/>
    <property type="molecule type" value="Genomic_DNA"/>
</dbReference>
<organism evidence="3 4">
    <name type="scientific">Mycena sanguinolenta</name>
    <dbReference type="NCBI Taxonomy" id="230812"/>
    <lineage>
        <taxon>Eukaryota</taxon>
        <taxon>Fungi</taxon>
        <taxon>Dikarya</taxon>
        <taxon>Basidiomycota</taxon>
        <taxon>Agaricomycotina</taxon>
        <taxon>Agaricomycetes</taxon>
        <taxon>Agaricomycetidae</taxon>
        <taxon>Agaricales</taxon>
        <taxon>Marasmiineae</taxon>
        <taxon>Mycenaceae</taxon>
        <taxon>Mycena</taxon>
    </lineage>
</organism>
<dbReference type="PANTHER" id="PTHR46128:SF73">
    <property type="entry name" value="CRIB DOMAIN-CONTAINING PROTEIN"/>
    <property type="match status" value="1"/>
</dbReference>
<sequence>MSQIFPPRYHPVSASLRFLWLLWRTSIRRKYLWNPNPTMILIYLSPPTVEYRTYERASVNIHATPKVAVDDAQICEDASGPKNLIDTSTEIPLNLNFPPFPLATVEKLAPQPEPAHNFELPVHELLSQSSIDILTQVARSLPEMLPQPESQSGSIFEDESHDDYVGISTSSTPPITSTQSLELLVAGKVYDEAERVLDALLEVGTPVPPSFAYEDAAIWAIRTPASTSADMDNQIQAFRKWFSLIPLGPSLRGPRPRRSHEFMRLRKRIMLSPLNSLRLIMEFGLIAAEKGYAYFTYRQVVSVVCMYGDPDVALQYIDELRGRSRKFLEQWAHPTQVDALDNKLRVEIISVAIKTLAIAGRFDHAVQLIPDPTETHFHLRPVSYSYLVHKMEMTGDRRYIPHIQFVTQHKSEARHRSFGLKKMKKPRLALAIRCLASIGQFDLAIRLLPKLLEAEVGLITDTLDFLLTRLRENEGDDHSEYIDRISRMRAAMESMPVTEIADSTTPSSDMLEGAEEDDADLESATPSPNILEGPEEENDIDHVRAIEALTKAWCLKEAAALVVAHHESITKDQLYTLLLWKLKISYNPKYESDIARIQKLREQTLALRPRAKGKLRTQSKVQTLPNKERQEARPEEFSGEDILMASSISSEPTQLLGSSPAESLRTLRKGFRRRFISSAPPPNPLTVVSFLEAYLASGRTRAILLLRNLVFSRGSHSASNSYILAEMIFHARRGNPDLVINTFVTHFFIVGVPRDDLLLRLQKMERDPATEALWTTVPQMKLFPHSIHAAVVWRALLDLARDDRALEALYAKVLSFADKRSLQAPVLAAGIPLLRPPPAWKTGVDASAFTPFIRRMCRTFGTERGALILKDMVRLGIQPTIYQLTQLAIEYSRTGEVAKTFLVLDQVENVTEAWENTNPVEGVNHDEVARRRAVDPVFYRGVVRGFLLSKRIVEARNVERRMFKRYGYVPGEDAYADELYEDLRAAEEGPSPEASISDAQSHKYAEAPPSAPGISHEPASSAGG</sequence>
<dbReference type="InterPro" id="IPR050872">
    <property type="entry name" value="PPR_P_subfamily"/>
</dbReference>
<dbReference type="AlphaFoldDB" id="A0A8H6XQP2"/>
<comment type="similarity">
    <text evidence="1">Belongs to the PPR family. P subfamily.</text>
</comment>
<accession>A0A8H6XQP2</accession>
<evidence type="ECO:0000313" key="4">
    <source>
        <dbReference type="Proteomes" id="UP000623467"/>
    </source>
</evidence>
<feature type="region of interest" description="Disordered" evidence="2">
    <location>
        <begin position="616"/>
        <end position="637"/>
    </location>
</feature>
<feature type="region of interest" description="Disordered" evidence="2">
    <location>
        <begin position="985"/>
        <end position="1024"/>
    </location>
</feature>